<feature type="transmembrane region" description="Helical" evidence="1">
    <location>
        <begin position="6"/>
        <end position="29"/>
    </location>
</feature>
<proteinExistence type="predicted"/>
<dbReference type="Proteomes" id="UP001487305">
    <property type="component" value="Unassembled WGS sequence"/>
</dbReference>
<gene>
    <name evidence="2" type="ORF">AAA083_02580</name>
</gene>
<evidence type="ECO:0008006" key="4">
    <source>
        <dbReference type="Google" id="ProtNLM"/>
    </source>
</evidence>
<name>A0ABV1J9X1_9ACTN</name>
<organism evidence="2 3">
    <name type="scientific">Raoultibacter massiliensis</name>
    <dbReference type="NCBI Taxonomy" id="1852371"/>
    <lineage>
        <taxon>Bacteria</taxon>
        <taxon>Bacillati</taxon>
        <taxon>Actinomycetota</taxon>
        <taxon>Coriobacteriia</taxon>
        <taxon>Eggerthellales</taxon>
        <taxon>Eggerthellaceae</taxon>
        <taxon>Raoultibacter</taxon>
    </lineage>
</organism>
<evidence type="ECO:0000256" key="1">
    <source>
        <dbReference type="SAM" id="Phobius"/>
    </source>
</evidence>
<keyword evidence="3" id="KW-1185">Reference proteome</keyword>
<keyword evidence="1" id="KW-0812">Transmembrane</keyword>
<reference evidence="2 3" key="1">
    <citation type="submission" date="2024-04" db="EMBL/GenBank/DDBJ databases">
        <title>Human intestinal bacterial collection.</title>
        <authorList>
            <person name="Pauvert C."/>
            <person name="Hitch T.C.A."/>
            <person name="Clavel T."/>
        </authorList>
    </citation>
    <scope>NUCLEOTIDE SEQUENCE [LARGE SCALE GENOMIC DNA]</scope>
    <source>
        <strain evidence="2 3">CLA-KB-H42</strain>
    </source>
</reference>
<evidence type="ECO:0000313" key="3">
    <source>
        <dbReference type="Proteomes" id="UP001487305"/>
    </source>
</evidence>
<dbReference type="EMBL" id="JBBNOP010000002">
    <property type="protein sequence ID" value="MEQ3361858.1"/>
    <property type="molecule type" value="Genomic_DNA"/>
</dbReference>
<protein>
    <recommendedName>
        <fullName evidence="4">DUF2178 domain-containing protein</fullName>
    </recommendedName>
</protein>
<feature type="transmembrane region" description="Helical" evidence="1">
    <location>
        <begin position="74"/>
        <end position="96"/>
    </location>
</feature>
<keyword evidence="1" id="KW-1133">Transmembrane helix</keyword>
<feature type="transmembrane region" description="Helical" evidence="1">
    <location>
        <begin position="41"/>
        <end position="62"/>
    </location>
</feature>
<evidence type="ECO:0000313" key="2">
    <source>
        <dbReference type="EMBL" id="MEQ3361858.1"/>
    </source>
</evidence>
<comment type="caution">
    <text evidence="2">The sequence shown here is derived from an EMBL/GenBank/DDBJ whole genome shotgun (WGS) entry which is preliminary data.</text>
</comment>
<sequence length="102" mass="11248">MNASTHIILILFAIFLLACLASIAFMFVSLAKKGDERRQMVIAKASTWSFLVVMGSIVIRIIMRLSGISQDGSYVSALFSTLVGGSIVFLISLMYYRKRYGG</sequence>
<accession>A0ABV1J9X1</accession>
<keyword evidence="1" id="KW-0472">Membrane</keyword>
<dbReference type="RefSeq" id="WP_349227085.1">
    <property type="nucleotide sequence ID" value="NZ_JBBNOP010000002.1"/>
</dbReference>